<keyword evidence="1" id="KW-0472">Membrane</keyword>
<feature type="transmembrane region" description="Helical" evidence="1">
    <location>
        <begin position="91"/>
        <end position="112"/>
    </location>
</feature>
<dbReference type="EMBL" id="UASN01000020">
    <property type="protein sequence ID" value="SPX55995.1"/>
    <property type="molecule type" value="Genomic_DNA"/>
</dbReference>
<proteinExistence type="predicted"/>
<reference evidence="2 3" key="1">
    <citation type="submission" date="2018-06" db="EMBL/GenBank/DDBJ databases">
        <authorList>
            <consortium name="Pathogen Informatics"/>
            <person name="Doyle S."/>
        </authorList>
    </citation>
    <scope>NUCLEOTIDE SEQUENCE [LARGE SCALE GENOMIC DNA]</scope>
    <source>
        <strain evidence="2 3">NCTC9601</strain>
    </source>
</reference>
<name>A0A2X1QI47_KLEPN</name>
<dbReference type="Proteomes" id="UP000251123">
    <property type="component" value="Unassembled WGS sequence"/>
</dbReference>
<dbReference type="AntiFam" id="ANF00006">
    <property type="entry name" value="Translation of CRISPR region"/>
</dbReference>
<keyword evidence="1" id="KW-0812">Transmembrane</keyword>
<keyword evidence="1" id="KW-1133">Transmembrane helix</keyword>
<evidence type="ECO:0000313" key="2">
    <source>
        <dbReference type="EMBL" id="SPX55995.1"/>
    </source>
</evidence>
<protein>
    <submittedName>
        <fullName evidence="2">Domain of uncharacterized function (DUF2825)</fullName>
    </submittedName>
</protein>
<accession>A0A2X1QI47</accession>
<evidence type="ECO:0000313" key="3">
    <source>
        <dbReference type="Proteomes" id="UP000251123"/>
    </source>
</evidence>
<feature type="transmembrane region" description="Helical" evidence="1">
    <location>
        <begin position="152"/>
        <end position="175"/>
    </location>
</feature>
<dbReference type="AntiFam" id="ANF00057">
    <property type="entry name" value="Translation of E. coli type CRISPR repeat"/>
</dbReference>
<sequence length="195" mass="21248">MRGGVSLPRNIRFSRAWSSPHAWGCFPLSDARGHLRVVFPTCVGVFLTVTEQLEVKVRLPHMRGGVSKPVLAPAIAKESSPHAWGCFRQRMVVVSVTGVFPTCVGVFLAITVKPAMRPRLPHMRGGVSTSRTIKSQAMASSPHAWGCFCRIALWYAACAVFPTCVGVFPIGLSWSEDRVSLPHMRGGVSALRPQL</sequence>
<evidence type="ECO:0000256" key="1">
    <source>
        <dbReference type="SAM" id="Phobius"/>
    </source>
</evidence>
<organism evidence="2 3">
    <name type="scientific">Klebsiella pneumoniae</name>
    <dbReference type="NCBI Taxonomy" id="573"/>
    <lineage>
        <taxon>Bacteria</taxon>
        <taxon>Pseudomonadati</taxon>
        <taxon>Pseudomonadota</taxon>
        <taxon>Gammaproteobacteria</taxon>
        <taxon>Enterobacterales</taxon>
        <taxon>Enterobacteriaceae</taxon>
        <taxon>Klebsiella/Raoultella group</taxon>
        <taxon>Klebsiella</taxon>
        <taxon>Klebsiella pneumoniae complex</taxon>
    </lineage>
</organism>
<gene>
    <name evidence="2" type="ORF">NCTC9601_03183</name>
</gene>
<dbReference type="AlphaFoldDB" id="A0A2X1QI47"/>